<name>A0A913ZE38_PATMI</name>
<dbReference type="EnsemblMetazoa" id="XM_038194114.1">
    <property type="protein sequence ID" value="XP_038050042.1"/>
    <property type="gene ID" value="LOC119723450"/>
</dbReference>
<dbReference type="Gene3D" id="1.20.1070.10">
    <property type="entry name" value="Rhodopsin 7-helix transmembrane proteins"/>
    <property type="match status" value="1"/>
</dbReference>
<dbReference type="EnsemblMetazoa" id="XM_038194120.1">
    <property type="protein sequence ID" value="XP_038050048.1"/>
    <property type="gene ID" value="LOC119723455"/>
</dbReference>
<comment type="similarity">
    <text evidence="9">Belongs to the G-protein coupled receptor 1 family.</text>
</comment>
<sequence>MMNETNLTLVEDDVGLRVIEGIAFVSITLLILTGNCLCLLVLRLARDMNHVTRVLLISLTAADLLMGTVVAAPVLGTVITHGWPYGYVFCAISASGNQICATTSLFSLLLINAERYICICRPLRYPSIVTVNRARVAVVCVWVFALFLGLSNCFLPGRIANYHEYLHSCFFDPLSGEPDVMGTLCVILFVFAPFPVLILMYIRIFVIARRHAKDMEARAIAMYEQAQRLSLQENGRVSLDQGRRRFFPEYKAAKTFGIITLTYAMAWMPFFSIVIYENLTMTKAPRGLTVTASCMALSNSWLNVLVYYARNAIFRTTAKRMLSGRRHRYSASSNRF</sequence>
<dbReference type="GO" id="GO:0005886">
    <property type="term" value="C:plasma membrane"/>
    <property type="evidence" value="ECO:0007669"/>
    <property type="project" value="UniProtKB-SubCell"/>
</dbReference>
<feature type="transmembrane region" description="Helical" evidence="10">
    <location>
        <begin position="288"/>
        <end position="309"/>
    </location>
</feature>
<evidence type="ECO:0000256" key="3">
    <source>
        <dbReference type="ARBA" id="ARBA00022692"/>
    </source>
</evidence>
<dbReference type="SUPFAM" id="SSF81321">
    <property type="entry name" value="Family A G protein-coupled receptor-like"/>
    <property type="match status" value="1"/>
</dbReference>
<feature type="transmembrane region" description="Helical" evidence="10">
    <location>
        <begin position="134"/>
        <end position="160"/>
    </location>
</feature>
<organism evidence="12 13">
    <name type="scientific">Patiria miniata</name>
    <name type="common">Bat star</name>
    <name type="synonym">Asterina miniata</name>
    <dbReference type="NCBI Taxonomy" id="46514"/>
    <lineage>
        <taxon>Eukaryota</taxon>
        <taxon>Metazoa</taxon>
        <taxon>Echinodermata</taxon>
        <taxon>Eleutherozoa</taxon>
        <taxon>Asterozoa</taxon>
        <taxon>Asteroidea</taxon>
        <taxon>Valvatacea</taxon>
        <taxon>Valvatida</taxon>
        <taxon>Asterinidae</taxon>
        <taxon>Patiria</taxon>
    </lineage>
</organism>
<dbReference type="PROSITE" id="PS00237">
    <property type="entry name" value="G_PROTEIN_RECEP_F1_1"/>
    <property type="match status" value="1"/>
</dbReference>
<keyword evidence="8 9" id="KW-0807">Transducer</keyword>
<feature type="domain" description="G-protein coupled receptors family 1 profile" evidence="11">
    <location>
        <begin position="34"/>
        <end position="307"/>
    </location>
</feature>
<protein>
    <recommendedName>
        <fullName evidence="11">G-protein coupled receptors family 1 profile domain-containing protein</fullName>
    </recommendedName>
</protein>
<accession>A0A913ZE38</accession>
<dbReference type="GeneID" id="119723450"/>
<evidence type="ECO:0000256" key="9">
    <source>
        <dbReference type="RuleBase" id="RU000688"/>
    </source>
</evidence>
<reference evidence="12" key="1">
    <citation type="submission" date="2022-11" db="UniProtKB">
        <authorList>
            <consortium name="EnsemblMetazoa"/>
        </authorList>
    </citation>
    <scope>IDENTIFICATION</scope>
</reference>
<comment type="subcellular location">
    <subcellularLocation>
        <location evidence="1">Cell membrane</location>
        <topology evidence="1">Multi-pass membrane protein</topology>
    </subcellularLocation>
</comment>
<dbReference type="AlphaFoldDB" id="A0A913ZE38"/>
<evidence type="ECO:0000256" key="7">
    <source>
        <dbReference type="ARBA" id="ARBA00023170"/>
    </source>
</evidence>
<keyword evidence="13" id="KW-1185">Reference proteome</keyword>
<dbReference type="InterPro" id="IPR000276">
    <property type="entry name" value="GPCR_Rhodpsn"/>
</dbReference>
<dbReference type="PRINTS" id="PR00237">
    <property type="entry name" value="GPCRRHODOPSN"/>
</dbReference>
<dbReference type="Proteomes" id="UP000887568">
    <property type="component" value="Unplaced"/>
</dbReference>
<proteinExistence type="inferred from homology"/>
<feature type="transmembrane region" description="Helical" evidence="10">
    <location>
        <begin position="253"/>
        <end position="276"/>
    </location>
</feature>
<dbReference type="OMA" id="IANEWPY"/>
<evidence type="ECO:0000259" key="11">
    <source>
        <dbReference type="PROSITE" id="PS50262"/>
    </source>
</evidence>
<dbReference type="GO" id="GO:0004930">
    <property type="term" value="F:G protein-coupled receptor activity"/>
    <property type="evidence" value="ECO:0007669"/>
    <property type="project" value="UniProtKB-KW"/>
</dbReference>
<dbReference type="GeneID" id="119723455"/>
<dbReference type="InterPro" id="IPR050569">
    <property type="entry name" value="TAAR"/>
</dbReference>
<evidence type="ECO:0000256" key="1">
    <source>
        <dbReference type="ARBA" id="ARBA00004651"/>
    </source>
</evidence>
<keyword evidence="4 10" id="KW-1133">Transmembrane helix</keyword>
<dbReference type="InterPro" id="IPR017452">
    <property type="entry name" value="GPCR_Rhodpsn_7TM"/>
</dbReference>
<feature type="transmembrane region" description="Helical" evidence="10">
    <location>
        <begin position="54"/>
        <end position="79"/>
    </location>
</feature>
<evidence type="ECO:0000313" key="13">
    <source>
        <dbReference type="Proteomes" id="UP000887568"/>
    </source>
</evidence>
<keyword evidence="5 9" id="KW-0297">G-protein coupled receptor</keyword>
<dbReference type="PANTHER" id="PTHR24249">
    <property type="entry name" value="HISTAMINE RECEPTOR-RELATED G-PROTEIN COUPLED RECEPTOR"/>
    <property type="match status" value="1"/>
</dbReference>
<dbReference type="RefSeq" id="XP_038050042.1">
    <property type="nucleotide sequence ID" value="XM_038194114.1"/>
</dbReference>
<evidence type="ECO:0000313" key="12">
    <source>
        <dbReference type="EnsemblMetazoa" id="XP_038050048.1"/>
    </source>
</evidence>
<feature type="transmembrane region" description="Helical" evidence="10">
    <location>
        <begin position="22"/>
        <end position="42"/>
    </location>
</feature>
<dbReference type="Pfam" id="PF00001">
    <property type="entry name" value="7tm_1"/>
    <property type="match status" value="1"/>
</dbReference>
<evidence type="ECO:0000256" key="4">
    <source>
        <dbReference type="ARBA" id="ARBA00022989"/>
    </source>
</evidence>
<dbReference type="OrthoDB" id="10042731at2759"/>
<keyword evidence="7 9" id="KW-0675">Receptor</keyword>
<dbReference type="CDD" id="cd00637">
    <property type="entry name" value="7tm_classA_rhodopsin-like"/>
    <property type="match status" value="1"/>
</dbReference>
<evidence type="ECO:0000256" key="5">
    <source>
        <dbReference type="ARBA" id="ARBA00023040"/>
    </source>
</evidence>
<keyword evidence="3 9" id="KW-0812">Transmembrane</keyword>
<evidence type="ECO:0000256" key="8">
    <source>
        <dbReference type="ARBA" id="ARBA00023224"/>
    </source>
</evidence>
<feature type="transmembrane region" description="Helical" evidence="10">
    <location>
        <begin position="85"/>
        <end position="113"/>
    </location>
</feature>
<evidence type="ECO:0000256" key="6">
    <source>
        <dbReference type="ARBA" id="ARBA00023136"/>
    </source>
</evidence>
<evidence type="ECO:0000256" key="10">
    <source>
        <dbReference type="SAM" id="Phobius"/>
    </source>
</evidence>
<dbReference type="RefSeq" id="XP_038050048.1">
    <property type="nucleotide sequence ID" value="XM_038194120.1"/>
</dbReference>
<keyword evidence="2" id="KW-1003">Cell membrane</keyword>
<evidence type="ECO:0000256" key="2">
    <source>
        <dbReference type="ARBA" id="ARBA00022475"/>
    </source>
</evidence>
<keyword evidence="6 10" id="KW-0472">Membrane</keyword>
<feature type="transmembrane region" description="Helical" evidence="10">
    <location>
        <begin position="180"/>
        <end position="206"/>
    </location>
</feature>
<dbReference type="PROSITE" id="PS50262">
    <property type="entry name" value="G_PROTEIN_RECEP_F1_2"/>
    <property type="match status" value="1"/>
</dbReference>